<reference evidence="2 3" key="1">
    <citation type="journal article" date="2023" name="Hortic Res">
        <title>Pangenome of water caltrop reveals structural variations and asymmetric subgenome divergence after allopolyploidization.</title>
        <authorList>
            <person name="Zhang X."/>
            <person name="Chen Y."/>
            <person name="Wang L."/>
            <person name="Yuan Y."/>
            <person name="Fang M."/>
            <person name="Shi L."/>
            <person name="Lu R."/>
            <person name="Comes H.P."/>
            <person name="Ma Y."/>
            <person name="Chen Y."/>
            <person name="Huang G."/>
            <person name="Zhou Y."/>
            <person name="Zheng Z."/>
            <person name="Qiu Y."/>
        </authorList>
    </citation>
    <scope>NUCLEOTIDE SEQUENCE [LARGE SCALE GENOMIC DNA]</scope>
    <source>
        <strain evidence="2">F231</strain>
    </source>
</reference>
<protein>
    <submittedName>
        <fullName evidence="2">Uncharacterized protein</fullName>
    </submittedName>
</protein>
<evidence type="ECO:0000256" key="1">
    <source>
        <dbReference type="SAM" id="MobiDB-lite"/>
    </source>
</evidence>
<feature type="region of interest" description="Disordered" evidence="1">
    <location>
        <begin position="19"/>
        <end position="88"/>
    </location>
</feature>
<comment type="caution">
    <text evidence="2">The sequence shown here is derived from an EMBL/GenBank/DDBJ whole genome shotgun (WGS) entry which is preliminary data.</text>
</comment>
<feature type="compositionally biased region" description="Polar residues" evidence="1">
    <location>
        <begin position="49"/>
        <end position="60"/>
    </location>
</feature>
<organism evidence="2 3">
    <name type="scientific">Trapa natans</name>
    <name type="common">Water chestnut</name>
    <dbReference type="NCBI Taxonomy" id="22666"/>
    <lineage>
        <taxon>Eukaryota</taxon>
        <taxon>Viridiplantae</taxon>
        <taxon>Streptophyta</taxon>
        <taxon>Embryophyta</taxon>
        <taxon>Tracheophyta</taxon>
        <taxon>Spermatophyta</taxon>
        <taxon>Magnoliopsida</taxon>
        <taxon>eudicotyledons</taxon>
        <taxon>Gunneridae</taxon>
        <taxon>Pentapetalae</taxon>
        <taxon>rosids</taxon>
        <taxon>malvids</taxon>
        <taxon>Myrtales</taxon>
        <taxon>Lythraceae</taxon>
        <taxon>Trapa</taxon>
    </lineage>
</organism>
<proteinExistence type="predicted"/>
<accession>A0AAN7KHL4</accession>
<name>A0AAN7KHL4_TRANT</name>
<dbReference type="Proteomes" id="UP001346149">
    <property type="component" value="Unassembled WGS sequence"/>
</dbReference>
<sequence>MMPFLLEISLLNHELQISTFQKSSRKSSSPQPPPPPNDTPTFYKPGKNMKQSQTSGTVQIKPNARTEYPQVINDEKETVNELGRSPSFDVPWSYPTKNKLYLPRISFRRLRA</sequence>
<keyword evidence="3" id="KW-1185">Reference proteome</keyword>
<dbReference type="EMBL" id="JAXQNO010000021">
    <property type="protein sequence ID" value="KAK4769348.1"/>
    <property type="molecule type" value="Genomic_DNA"/>
</dbReference>
<evidence type="ECO:0000313" key="2">
    <source>
        <dbReference type="EMBL" id="KAK4769348.1"/>
    </source>
</evidence>
<gene>
    <name evidence="2" type="ORF">SAY86_027498</name>
</gene>
<evidence type="ECO:0000313" key="3">
    <source>
        <dbReference type="Proteomes" id="UP001346149"/>
    </source>
</evidence>
<dbReference type="AlphaFoldDB" id="A0AAN7KHL4"/>